<keyword evidence="3" id="KW-1185">Reference proteome</keyword>
<gene>
    <name evidence="2" type="ORF">XNOV1_A001765</name>
</gene>
<feature type="region of interest" description="Disordered" evidence="1">
    <location>
        <begin position="31"/>
        <end position="92"/>
    </location>
</feature>
<evidence type="ECO:0000313" key="3">
    <source>
        <dbReference type="Proteomes" id="UP001178508"/>
    </source>
</evidence>
<proteinExistence type="predicted"/>
<accession>A0AAV1EMD7</accession>
<evidence type="ECO:0000256" key="1">
    <source>
        <dbReference type="SAM" id="MobiDB-lite"/>
    </source>
</evidence>
<sequence>MKEAVEPERARRNSCELSVFRLKWSVTARQPEWGNDRKGLHEPAVASHATKASSGPQRGLEASDLQSRRFKAVSAGSRADGMTPRPQKTRIVPEALRHTAGCYLRLEGVRFCVVGPER</sequence>
<protein>
    <submittedName>
        <fullName evidence="2">Uncharacterized protein</fullName>
    </submittedName>
</protein>
<dbReference type="Proteomes" id="UP001178508">
    <property type="component" value="Chromosome 1"/>
</dbReference>
<reference evidence="2" key="1">
    <citation type="submission" date="2023-08" db="EMBL/GenBank/DDBJ databases">
        <authorList>
            <person name="Alioto T."/>
            <person name="Alioto T."/>
            <person name="Gomez Garrido J."/>
        </authorList>
    </citation>
    <scope>NUCLEOTIDE SEQUENCE</scope>
</reference>
<evidence type="ECO:0000313" key="2">
    <source>
        <dbReference type="EMBL" id="CAJ1049911.1"/>
    </source>
</evidence>
<organism evidence="2 3">
    <name type="scientific">Xyrichtys novacula</name>
    <name type="common">Pearly razorfish</name>
    <name type="synonym">Hemipteronotus novacula</name>
    <dbReference type="NCBI Taxonomy" id="13765"/>
    <lineage>
        <taxon>Eukaryota</taxon>
        <taxon>Metazoa</taxon>
        <taxon>Chordata</taxon>
        <taxon>Craniata</taxon>
        <taxon>Vertebrata</taxon>
        <taxon>Euteleostomi</taxon>
        <taxon>Actinopterygii</taxon>
        <taxon>Neopterygii</taxon>
        <taxon>Teleostei</taxon>
        <taxon>Neoteleostei</taxon>
        <taxon>Acanthomorphata</taxon>
        <taxon>Eupercaria</taxon>
        <taxon>Labriformes</taxon>
        <taxon>Labridae</taxon>
        <taxon>Xyrichtys</taxon>
    </lineage>
</organism>
<dbReference type="EMBL" id="OY660864">
    <property type="protein sequence ID" value="CAJ1049911.1"/>
    <property type="molecule type" value="Genomic_DNA"/>
</dbReference>
<name>A0AAV1EMD7_XYRNO</name>
<dbReference type="AlphaFoldDB" id="A0AAV1EMD7"/>